<keyword evidence="1" id="KW-0489">Methyltransferase</keyword>
<protein>
    <submittedName>
        <fullName evidence="1">Methyltransferase domain-containing protein</fullName>
    </submittedName>
</protein>
<comment type="caution">
    <text evidence="1">The sequence shown here is derived from an EMBL/GenBank/DDBJ whole genome shotgun (WGS) entry which is preliminary data.</text>
</comment>
<sequence length="162" mass="18815">MSKKIKVNLGCGKDIRKGWINVDGQKFSQEVVADLNKPWKFLKDSSVDFIFAQDVMEHVQDQAFFLEQAKKKLKGGGKLEIRVPHYKCPSAYALDHKKYFSWNTFGDYPRFYDPKGLKVVENKILTGIGLDFIANAIPRYYEKFCYCMSLIVIFEKVKVKKK</sequence>
<dbReference type="GO" id="GO:0008168">
    <property type="term" value="F:methyltransferase activity"/>
    <property type="evidence" value="ECO:0007669"/>
    <property type="project" value="UniProtKB-KW"/>
</dbReference>
<accession>A0A8T5GG33</accession>
<reference evidence="1" key="1">
    <citation type="journal article" date="2021" name="ISME J.">
        <title>Mercury methylation by metabolically versatile and cosmopolitan marine bacteria.</title>
        <authorList>
            <person name="Lin H."/>
            <person name="Ascher D.B."/>
            <person name="Myung Y."/>
            <person name="Lamborg C.H."/>
            <person name="Hallam S.J."/>
            <person name="Gionfriddo C.M."/>
            <person name="Holt K.E."/>
            <person name="Moreau J.W."/>
        </authorList>
    </citation>
    <scope>NUCLEOTIDE SEQUENCE</scope>
    <source>
        <strain evidence="1">SI075_bin30</strain>
    </source>
</reference>
<evidence type="ECO:0000313" key="2">
    <source>
        <dbReference type="Proteomes" id="UP000722459"/>
    </source>
</evidence>
<gene>
    <name evidence="1" type="ORF">HON47_05250</name>
</gene>
<dbReference type="Gene3D" id="3.40.50.150">
    <property type="entry name" value="Vaccinia Virus protein VP39"/>
    <property type="match status" value="1"/>
</dbReference>
<dbReference type="AlphaFoldDB" id="A0A8T5GG33"/>
<proteinExistence type="predicted"/>
<dbReference type="EMBL" id="JABJNZ010000065">
    <property type="protein sequence ID" value="MBT4870955.1"/>
    <property type="molecule type" value="Genomic_DNA"/>
</dbReference>
<dbReference type="Proteomes" id="UP000722459">
    <property type="component" value="Unassembled WGS sequence"/>
</dbReference>
<organism evidence="1 2">
    <name type="scientific">Candidatus Iainarchaeum sp</name>
    <dbReference type="NCBI Taxonomy" id="3101447"/>
    <lineage>
        <taxon>Archaea</taxon>
        <taxon>Candidatus Iainarchaeota</taxon>
        <taxon>Candidatus Iainarchaeia</taxon>
        <taxon>Candidatus Iainarchaeales</taxon>
        <taxon>Candidatus Iainarchaeaceae</taxon>
        <taxon>Candidatus Iainarchaeum</taxon>
    </lineage>
</organism>
<keyword evidence="1" id="KW-0808">Transferase</keyword>
<dbReference type="InterPro" id="IPR029063">
    <property type="entry name" value="SAM-dependent_MTases_sf"/>
</dbReference>
<dbReference type="SUPFAM" id="SSF53335">
    <property type="entry name" value="S-adenosyl-L-methionine-dependent methyltransferases"/>
    <property type="match status" value="1"/>
</dbReference>
<dbReference type="GO" id="GO:0032259">
    <property type="term" value="P:methylation"/>
    <property type="evidence" value="ECO:0007669"/>
    <property type="project" value="UniProtKB-KW"/>
</dbReference>
<dbReference type="Pfam" id="PF13489">
    <property type="entry name" value="Methyltransf_23"/>
    <property type="match status" value="1"/>
</dbReference>
<evidence type="ECO:0000313" key="1">
    <source>
        <dbReference type="EMBL" id="MBT4870955.1"/>
    </source>
</evidence>
<name>A0A8T5GG33_9ARCH</name>